<dbReference type="AlphaFoldDB" id="A0A1X7CHX2"/>
<evidence type="ECO:0000313" key="2">
    <source>
        <dbReference type="EMBL" id="SME96857.1"/>
    </source>
</evidence>
<dbReference type="Proteomes" id="UP000192906">
    <property type="component" value="Unassembled WGS sequence"/>
</dbReference>
<evidence type="ECO:0000256" key="1">
    <source>
        <dbReference type="SAM" id="MobiDB-lite"/>
    </source>
</evidence>
<gene>
    <name evidence="2" type="ORF">SAMN06295933_0918</name>
</gene>
<dbReference type="InterPro" id="IPR011101">
    <property type="entry name" value="DUF5131"/>
</dbReference>
<dbReference type="EMBL" id="FWZU01000001">
    <property type="protein sequence ID" value="SME96857.1"/>
    <property type="molecule type" value="Genomic_DNA"/>
</dbReference>
<feature type="compositionally biased region" description="Polar residues" evidence="1">
    <location>
        <begin position="228"/>
        <end position="238"/>
    </location>
</feature>
<dbReference type="RefSeq" id="WP_085098942.1">
    <property type="nucleotide sequence ID" value="NZ_FWZU01000001.1"/>
</dbReference>
<proteinExistence type="predicted"/>
<accession>A0A1X7CHX2</accession>
<protein>
    <submittedName>
        <fullName evidence="2">Protein gp37</fullName>
    </submittedName>
</protein>
<dbReference type="STRING" id="1519643.SAMN06295933_0918"/>
<reference evidence="3" key="1">
    <citation type="submission" date="2017-04" db="EMBL/GenBank/DDBJ databases">
        <authorList>
            <person name="Varghese N."/>
            <person name="Submissions S."/>
        </authorList>
    </citation>
    <scope>NUCLEOTIDE SEQUENCE [LARGE SCALE GENOMIC DNA]</scope>
    <source>
        <strain evidence="3">K3S</strain>
    </source>
</reference>
<sequence length="238" mass="27260">MALTKIEWTEASWNPMTGCSKISAGCKNCYAERMALRLQAMGSDNYSNGFDLTMHKHVLLKPFEWKKPQMIFVNSMSDIFHENAPFEFIKSIFATMHMANWHTYQLLTKRSGRLKQLATKLSWANNIWMGVTVESAEYKHRIDNLRETPAKTKFLSLEPLLGPIGELNLDGIDWVIVGGESGPNSRPMEEAWVLDIKNQCLAQKTHFFFKQWGGKNKKKTGRKLEGTTWDQMPTPVSI</sequence>
<dbReference type="OrthoDB" id="9787478at2"/>
<organism evidence="2 3">
    <name type="scientific">Desulfovibrio gilichinskyi</name>
    <dbReference type="NCBI Taxonomy" id="1519643"/>
    <lineage>
        <taxon>Bacteria</taxon>
        <taxon>Pseudomonadati</taxon>
        <taxon>Thermodesulfobacteriota</taxon>
        <taxon>Desulfovibrionia</taxon>
        <taxon>Desulfovibrionales</taxon>
        <taxon>Desulfovibrionaceae</taxon>
        <taxon>Desulfovibrio</taxon>
    </lineage>
</organism>
<evidence type="ECO:0000313" key="3">
    <source>
        <dbReference type="Proteomes" id="UP000192906"/>
    </source>
</evidence>
<feature type="region of interest" description="Disordered" evidence="1">
    <location>
        <begin position="216"/>
        <end position="238"/>
    </location>
</feature>
<dbReference type="Pfam" id="PF07505">
    <property type="entry name" value="DUF5131"/>
    <property type="match status" value="1"/>
</dbReference>
<name>A0A1X7CHX2_9BACT</name>
<keyword evidence="3" id="KW-1185">Reference proteome</keyword>